<evidence type="ECO:0000256" key="11">
    <source>
        <dbReference type="SAM" id="SignalP"/>
    </source>
</evidence>
<dbReference type="RefSeq" id="WP_144816343.1">
    <property type="nucleotide sequence ID" value="NZ_VLKP01000011.1"/>
</dbReference>
<reference evidence="13 14" key="1">
    <citation type="journal article" date="2015" name="Stand. Genomic Sci.">
        <title>Genomic Encyclopedia of Bacterial and Archaeal Type Strains, Phase III: the genomes of soil and plant-associated and newly described type strains.</title>
        <authorList>
            <person name="Whitman W.B."/>
            <person name="Woyke T."/>
            <person name="Klenk H.P."/>
            <person name="Zhou Y."/>
            <person name="Lilburn T.G."/>
            <person name="Beck B.J."/>
            <person name="De Vos P."/>
            <person name="Vandamme P."/>
            <person name="Eisen J.A."/>
            <person name="Garrity G."/>
            <person name="Hugenholtz P."/>
            <person name="Kyrpides N.C."/>
        </authorList>
    </citation>
    <scope>NUCLEOTIDE SEQUENCE [LARGE SCALE GENOMIC DNA]</scope>
    <source>
        <strain evidence="13 14">CGMCC 1.10136</strain>
    </source>
</reference>
<evidence type="ECO:0000256" key="1">
    <source>
        <dbReference type="ARBA" id="ARBA00004383"/>
    </source>
</evidence>
<evidence type="ECO:0000313" key="13">
    <source>
        <dbReference type="EMBL" id="TWI07996.1"/>
    </source>
</evidence>
<dbReference type="PRINTS" id="PR01374">
    <property type="entry name" value="TONBPROTEIN"/>
</dbReference>
<dbReference type="GO" id="GO:0005886">
    <property type="term" value="C:plasma membrane"/>
    <property type="evidence" value="ECO:0007669"/>
    <property type="project" value="UniProtKB-SubCell"/>
</dbReference>
<dbReference type="Proteomes" id="UP000316471">
    <property type="component" value="Unassembled WGS sequence"/>
</dbReference>
<evidence type="ECO:0000256" key="8">
    <source>
        <dbReference type="ARBA" id="ARBA00022989"/>
    </source>
</evidence>
<dbReference type="GO" id="GO:0055085">
    <property type="term" value="P:transmembrane transport"/>
    <property type="evidence" value="ECO:0007669"/>
    <property type="project" value="InterPro"/>
</dbReference>
<dbReference type="GO" id="GO:0015891">
    <property type="term" value="P:siderophore transport"/>
    <property type="evidence" value="ECO:0007669"/>
    <property type="project" value="InterPro"/>
</dbReference>
<evidence type="ECO:0000256" key="4">
    <source>
        <dbReference type="ARBA" id="ARBA00022475"/>
    </source>
</evidence>
<feature type="signal peptide" evidence="11">
    <location>
        <begin position="1"/>
        <end position="22"/>
    </location>
</feature>
<comment type="caution">
    <text evidence="13">The sequence shown here is derived from an EMBL/GenBank/DDBJ whole genome shotgun (WGS) entry which is preliminary data.</text>
</comment>
<organism evidence="13 14">
    <name type="scientific">Aerolutibacter ruishenii</name>
    <dbReference type="NCBI Taxonomy" id="686800"/>
    <lineage>
        <taxon>Bacteria</taxon>
        <taxon>Pseudomonadati</taxon>
        <taxon>Pseudomonadota</taxon>
        <taxon>Gammaproteobacteria</taxon>
        <taxon>Lysobacterales</taxon>
        <taxon>Lysobacteraceae</taxon>
        <taxon>Aerolutibacter</taxon>
    </lineage>
</organism>
<evidence type="ECO:0000256" key="7">
    <source>
        <dbReference type="ARBA" id="ARBA00022927"/>
    </source>
</evidence>
<feature type="chain" id="PRO_5021870113" description="Protein TonB" evidence="11">
    <location>
        <begin position="23"/>
        <end position="103"/>
    </location>
</feature>
<evidence type="ECO:0000256" key="9">
    <source>
        <dbReference type="ARBA" id="ARBA00023136"/>
    </source>
</evidence>
<evidence type="ECO:0000259" key="12">
    <source>
        <dbReference type="PROSITE" id="PS52015"/>
    </source>
</evidence>
<gene>
    <name evidence="13" type="ORF">IP93_02604</name>
</gene>
<keyword evidence="3 10" id="KW-0813">Transport</keyword>
<dbReference type="InterPro" id="IPR006260">
    <property type="entry name" value="TonB/TolA_C"/>
</dbReference>
<accession>A0A562LK83</accession>
<keyword evidence="8" id="KW-1133">Transmembrane helix</keyword>
<keyword evidence="9" id="KW-0472">Membrane</keyword>
<dbReference type="InterPro" id="IPR037682">
    <property type="entry name" value="TonB_C"/>
</dbReference>
<keyword evidence="10" id="KW-0735">Signal-anchor</keyword>
<dbReference type="GO" id="GO:0030288">
    <property type="term" value="C:outer membrane-bounded periplasmic space"/>
    <property type="evidence" value="ECO:0007669"/>
    <property type="project" value="InterPro"/>
</dbReference>
<evidence type="ECO:0000256" key="6">
    <source>
        <dbReference type="ARBA" id="ARBA00022692"/>
    </source>
</evidence>
<dbReference type="PANTHER" id="PTHR33446">
    <property type="entry name" value="PROTEIN TONB-RELATED"/>
    <property type="match status" value="1"/>
</dbReference>
<comment type="function">
    <text evidence="10">Interacts with outer membrane receptor proteins that carry out high-affinity binding and energy dependent uptake into the periplasmic space of specific substrates. It could act to transduce energy from the cytoplasmic membrane to specific energy-requiring processes in the outer membrane, resulting in the release into the periplasm of ligands bound by these outer membrane proteins.</text>
</comment>
<proteinExistence type="inferred from homology"/>
<keyword evidence="11" id="KW-0732">Signal</keyword>
<dbReference type="InterPro" id="IPR003538">
    <property type="entry name" value="TonB"/>
</dbReference>
<evidence type="ECO:0000256" key="3">
    <source>
        <dbReference type="ARBA" id="ARBA00022448"/>
    </source>
</evidence>
<dbReference type="GO" id="GO:0015031">
    <property type="term" value="P:protein transport"/>
    <property type="evidence" value="ECO:0007669"/>
    <property type="project" value="UniProtKB-UniRule"/>
</dbReference>
<dbReference type="OrthoDB" id="1628901at2"/>
<dbReference type="InterPro" id="IPR051045">
    <property type="entry name" value="TonB-dependent_transducer"/>
</dbReference>
<evidence type="ECO:0000256" key="2">
    <source>
        <dbReference type="ARBA" id="ARBA00006555"/>
    </source>
</evidence>
<evidence type="ECO:0000256" key="5">
    <source>
        <dbReference type="ARBA" id="ARBA00022519"/>
    </source>
</evidence>
<keyword evidence="7 10" id="KW-0653">Protein transport</keyword>
<keyword evidence="5 10" id="KW-0997">Cell inner membrane</keyword>
<dbReference type="Gene3D" id="3.30.2420.10">
    <property type="entry name" value="TonB"/>
    <property type="match status" value="1"/>
</dbReference>
<evidence type="ECO:0000313" key="14">
    <source>
        <dbReference type="Proteomes" id="UP000316471"/>
    </source>
</evidence>
<keyword evidence="14" id="KW-1185">Reference proteome</keyword>
<keyword evidence="6" id="KW-0812">Transmembrane</keyword>
<comment type="subcellular location">
    <subcellularLocation>
        <location evidence="1 10">Cell inner membrane</location>
        <topology evidence="1 10">Single-pass membrane protein</topology>
        <orientation evidence="1 10">Periplasmic side</orientation>
    </subcellularLocation>
</comment>
<dbReference type="PROSITE" id="PS52015">
    <property type="entry name" value="TONB_CTD"/>
    <property type="match status" value="1"/>
</dbReference>
<comment type="similarity">
    <text evidence="2 10">Belongs to the TonB family.</text>
</comment>
<dbReference type="AlphaFoldDB" id="A0A562LK83"/>
<dbReference type="NCBIfam" id="TIGR01352">
    <property type="entry name" value="tonB_Cterm"/>
    <property type="match status" value="1"/>
</dbReference>
<protein>
    <recommendedName>
        <fullName evidence="10">Protein TonB</fullName>
    </recommendedName>
</protein>
<dbReference type="Pfam" id="PF03544">
    <property type="entry name" value="TonB_C"/>
    <property type="match status" value="1"/>
</dbReference>
<evidence type="ECO:0000256" key="10">
    <source>
        <dbReference type="RuleBase" id="RU362123"/>
    </source>
</evidence>
<sequence length="103" mass="11059">MSRPLPFAAAILALAFVLPAQAQPKPTKRVEPQYPAEAVRAGTTGFVELEFTVGGDGKVSKVSVLNAKPARTFESSAVRAVKQWEFVASGAEQRGKIRLDFSL</sequence>
<name>A0A562LK83_9GAMM</name>
<dbReference type="GO" id="GO:0031992">
    <property type="term" value="F:energy transducer activity"/>
    <property type="evidence" value="ECO:0007669"/>
    <property type="project" value="InterPro"/>
</dbReference>
<feature type="domain" description="TonB C-terminal" evidence="12">
    <location>
        <begin position="19"/>
        <end position="103"/>
    </location>
</feature>
<dbReference type="SUPFAM" id="SSF74653">
    <property type="entry name" value="TolA/TonB C-terminal domain"/>
    <property type="match status" value="1"/>
</dbReference>
<keyword evidence="4 10" id="KW-1003">Cell membrane</keyword>
<dbReference type="EMBL" id="VLKP01000011">
    <property type="protein sequence ID" value="TWI07996.1"/>
    <property type="molecule type" value="Genomic_DNA"/>
</dbReference>